<name>A0A644VYD3_9ZZZZ</name>
<dbReference type="EMBL" id="VSSQ01000498">
    <property type="protein sequence ID" value="MPL96150.1"/>
    <property type="molecule type" value="Genomic_DNA"/>
</dbReference>
<protein>
    <submittedName>
        <fullName evidence="1">Uncharacterized protein</fullName>
    </submittedName>
</protein>
<reference evidence="1" key="1">
    <citation type="submission" date="2019-08" db="EMBL/GenBank/DDBJ databases">
        <authorList>
            <person name="Kucharzyk K."/>
            <person name="Murdoch R.W."/>
            <person name="Higgins S."/>
            <person name="Loffler F."/>
        </authorList>
    </citation>
    <scope>NUCLEOTIDE SEQUENCE</scope>
</reference>
<organism evidence="1">
    <name type="scientific">bioreactor metagenome</name>
    <dbReference type="NCBI Taxonomy" id="1076179"/>
    <lineage>
        <taxon>unclassified sequences</taxon>
        <taxon>metagenomes</taxon>
        <taxon>ecological metagenomes</taxon>
    </lineage>
</organism>
<accession>A0A644VYD3</accession>
<dbReference type="AlphaFoldDB" id="A0A644VYD3"/>
<gene>
    <name evidence="1" type="ORF">SDC9_42325</name>
</gene>
<comment type="caution">
    <text evidence="1">The sequence shown here is derived from an EMBL/GenBank/DDBJ whole genome shotgun (WGS) entry which is preliminary data.</text>
</comment>
<proteinExistence type="predicted"/>
<evidence type="ECO:0000313" key="1">
    <source>
        <dbReference type="EMBL" id="MPL96150.1"/>
    </source>
</evidence>
<sequence>MVCDYRRCLRPGIDGDTAFALLRYVEFSLKIGEQVGKKVWIHYKRTSLHGTLDVVDGIEAEGVYILTLGTLPLLGCEIGILEVVELASEHLNVICSYNVDDALLQAAVPGTQVIVCEHLCELIVCFQRAMDD</sequence>